<dbReference type="EMBL" id="CAJNNW010034072">
    <property type="protein sequence ID" value="CAE8721483.1"/>
    <property type="molecule type" value="Genomic_DNA"/>
</dbReference>
<dbReference type="InterPro" id="IPR000640">
    <property type="entry name" value="EFG_V-like"/>
</dbReference>
<dbReference type="Gene3D" id="2.40.50.250">
    <property type="entry name" value="bipa protein"/>
    <property type="match status" value="1"/>
</dbReference>
<dbReference type="InterPro" id="IPR005225">
    <property type="entry name" value="Small_GTP-bd"/>
</dbReference>
<dbReference type="Pfam" id="PF03144">
    <property type="entry name" value="GTP_EFTU_D2"/>
    <property type="match status" value="1"/>
</dbReference>
<organism evidence="3 4">
    <name type="scientific">Polarella glacialis</name>
    <name type="common">Dinoflagellate</name>
    <dbReference type="NCBI Taxonomy" id="89957"/>
    <lineage>
        <taxon>Eukaryota</taxon>
        <taxon>Sar</taxon>
        <taxon>Alveolata</taxon>
        <taxon>Dinophyceae</taxon>
        <taxon>Suessiales</taxon>
        <taxon>Suessiaceae</taxon>
        <taxon>Polarella</taxon>
    </lineage>
</organism>
<dbReference type="CDD" id="cd03691">
    <property type="entry name" value="BipA_TypA_II"/>
    <property type="match status" value="1"/>
</dbReference>
<dbReference type="InterPro" id="IPR047042">
    <property type="entry name" value="BipA_II"/>
</dbReference>
<dbReference type="GO" id="GO:0005829">
    <property type="term" value="C:cytosol"/>
    <property type="evidence" value="ECO:0007669"/>
    <property type="project" value="TreeGrafter"/>
</dbReference>
<dbReference type="PANTHER" id="PTHR42908:SF8">
    <property type="entry name" value="TR-TYPE G DOMAIN-CONTAINING PROTEIN"/>
    <property type="match status" value="1"/>
</dbReference>
<proteinExistence type="predicted"/>
<dbReference type="PRINTS" id="PR00315">
    <property type="entry name" value="ELONGATNFCT"/>
</dbReference>
<feature type="region of interest" description="Disordered" evidence="1">
    <location>
        <begin position="69"/>
        <end position="91"/>
    </location>
</feature>
<name>A0A813L8P2_POLGL</name>
<evidence type="ECO:0000313" key="4">
    <source>
        <dbReference type="Proteomes" id="UP000626109"/>
    </source>
</evidence>
<sequence>MATQAMAFVPLATPEVGSSSTPLSSGALRGNTRRSVLPAVAASPGAEAQDTASWPAALAAAVVTLGATARAAGDKRRRQRRSTRLPAPLRAETADAPTAIPTERVAGFTERKDIRNIAIIAHVDHGKTTLTNELMKQCGMVKVVSMDSNALEAERGITILAKNAAVQYKGIKVNIVDTPGHADFGGEVERILNMADACLLLVDAQEGPMPQTKFVLRQALKLNRPVIVCINKVDKPASRPDWVLDTTFDLFASLGASDEICDFPVVYASGFHGVSSTEGPDKLAKDLKPLLDLILEKCPCPQVDEDAPLQMLVSNLDYDDHIGRICIGRVRSGSLKVGQEVGFMYGEDGAIRKARVSKLWQFQNNEKSPVELITAGDICAFSGMDDVTIGDTVVAIADPKPLPPIVVEEPTVVMEFGVNKSPMAAQLKESTKLTAAMIKNRLEKECLTNLALRVEPGFTSETFRVKGRGTLQLGILMENMRREGFEIMIGPPEVIYRSDPETGKKQEPYEECSIEVPVEHQGVVLEEMAKKGGNMQTMETGAIPGTVVLVFQIPTRNMIGMLGKFQQKTSGSAVMSSQFSHWGEFLGGQQKLRDHGSIVSTASGKSTFYAILNGQGRGKYFIEPTTEVYAGMIVGIHNKDNDIEVNITKEKNVTNVRASGSAAATIPPSMKMGIDDYLGHMDVDEMLEITPGPIRLCKRPGFKAGKQKQNL</sequence>
<protein>
    <recommendedName>
        <fullName evidence="2">Tr-type G domain-containing protein</fullName>
    </recommendedName>
</protein>
<dbReference type="Gene3D" id="3.40.50.300">
    <property type="entry name" value="P-loop containing nucleotide triphosphate hydrolases"/>
    <property type="match status" value="1"/>
</dbReference>
<comment type="caution">
    <text evidence="3">The sequence shown here is derived from an EMBL/GenBank/DDBJ whole genome shotgun (WGS) entry which is preliminary data.</text>
</comment>
<dbReference type="GO" id="GO:0003924">
    <property type="term" value="F:GTPase activity"/>
    <property type="evidence" value="ECO:0007669"/>
    <property type="project" value="InterPro"/>
</dbReference>
<dbReference type="InterPro" id="IPR009000">
    <property type="entry name" value="Transl_B-barrel_sf"/>
</dbReference>
<dbReference type="PANTHER" id="PTHR42908">
    <property type="entry name" value="TRANSLATION ELONGATION FACTOR-RELATED"/>
    <property type="match status" value="1"/>
</dbReference>
<dbReference type="AlphaFoldDB" id="A0A813L8P2"/>
<dbReference type="Gene3D" id="2.40.30.10">
    <property type="entry name" value="Translation factors"/>
    <property type="match status" value="1"/>
</dbReference>
<dbReference type="Pfam" id="PF00009">
    <property type="entry name" value="GTP_EFTU"/>
    <property type="match status" value="1"/>
</dbReference>
<dbReference type="CDD" id="cd01891">
    <property type="entry name" value="TypA_BipA"/>
    <property type="match status" value="1"/>
</dbReference>
<dbReference type="SMART" id="SM00838">
    <property type="entry name" value="EFG_C"/>
    <property type="match status" value="1"/>
</dbReference>
<dbReference type="InterPro" id="IPR027417">
    <property type="entry name" value="P-loop_NTPase"/>
</dbReference>
<dbReference type="Proteomes" id="UP000626109">
    <property type="component" value="Unassembled WGS sequence"/>
</dbReference>
<dbReference type="InterPro" id="IPR000795">
    <property type="entry name" value="T_Tr_GTP-bd_dom"/>
</dbReference>
<reference evidence="3" key="1">
    <citation type="submission" date="2021-02" db="EMBL/GenBank/DDBJ databases">
        <authorList>
            <person name="Dougan E. K."/>
            <person name="Rhodes N."/>
            <person name="Thang M."/>
            <person name="Chan C."/>
        </authorList>
    </citation>
    <scope>NUCLEOTIDE SEQUENCE</scope>
</reference>
<dbReference type="GO" id="GO:0005525">
    <property type="term" value="F:GTP binding"/>
    <property type="evidence" value="ECO:0007669"/>
    <property type="project" value="InterPro"/>
</dbReference>
<evidence type="ECO:0000259" key="2">
    <source>
        <dbReference type="PROSITE" id="PS51722"/>
    </source>
</evidence>
<gene>
    <name evidence="3" type="ORF">PGLA2088_LOCUS41953</name>
</gene>
<dbReference type="InterPro" id="IPR047041">
    <property type="entry name" value="BipA_GTP-bd_dom"/>
</dbReference>
<dbReference type="Pfam" id="PF21018">
    <property type="entry name" value="BipA_C"/>
    <property type="match status" value="1"/>
</dbReference>
<dbReference type="NCBIfam" id="TIGR00231">
    <property type="entry name" value="small_GTP"/>
    <property type="match status" value="1"/>
</dbReference>
<dbReference type="Pfam" id="PF00679">
    <property type="entry name" value="EFG_C"/>
    <property type="match status" value="1"/>
</dbReference>
<dbReference type="FunFam" id="3.40.50.300:FF:000055">
    <property type="entry name" value="GTP-binding protein TypA"/>
    <property type="match status" value="1"/>
</dbReference>
<dbReference type="InterPro" id="IPR004161">
    <property type="entry name" value="EFTu-like_2"/>
</dbReference>
<accession>A0A813L8P2</accession>
<dbReference type="SUPFAM" id="SSF50447">
    <property type="entry name" value="Translation proteins"/>
    <property type="match status" value="1"/>
</dbReference>
<dbReference type="PROSITE" id="PS00301">
    <property type="entry name" value="G_TR_1"/>
    <property type="match status" value="1"/>
</dbReference>
<evidence type="ECO:0000256" key="1">
    <source>
        <dbReference type="SAM" id="MobiDB-lite"/>
    </source>
</evidence>
<dbReference type="SUPFAM" id="SSF52540">
    <property type="entry name" value="P-loop containing nucleoside triphosphate hydrolases"/>
    <property type="match status" value="1"/>
</dbReference>
<dbReference type="FunFam" id="2.40.30.10:FF:000016">
    <property type="entry name" value="GTP-binding protein TypA"/>
    <property type="match status" value="1"/>
</dbReference>
<dbReference type="InterPro" id="IPR042116">
    <property type="entry name" value="TypA/BipA_C"/>
</dbReference>
<dbReference type="GO" id="GO:1990904">
    <property type="term" value="C:ribonucleoprotein complex"/>
    <property type="evidence" value="ECO:0007669"/>
    <property type="project" value="TreeGrafter"/>
</dbReference>
<dbReference type="InterPro" id="IPR031157">
    <property type="entry name" value="G_TR_CS"/>
</dbReference>
<dbReference type="InterPro" id="IPR035647">
    <property type="entry name" value="EFG_III/V"/>
</dbReference>
<feature type="domain" description="Tr-type G" evidence="2">
    <location>
        <begin position="112"/>
        <end position="303"/>
    </location>
</feature>
<dbReference type="PROSITE" id="PS51722">
    <property type="entry name" value="G_TR_2"/>
    <property type="match status" value="1"/>
</dbReference>
<dbReference type="SUPFAM" id="SSF54980">
    <property type="entry name" value="EF-G C-terminal domain-like"/>
    <property type="match status" value="2"/>
</dbReference>
<evidence type="ECO:0000313" key="3">
    <source>
        <dbReference type="EMBL" id="CAE8721483.1"/>
    </source>
</evidence>
<dbReference type="Gene3D" id="3.30.70.240">
    <property type="match status" value="1"/>
</dbReference>
<dbReference type="Gene3D" id="3.30.70.870">
    <property type="entry name" value="Elongation Factor G (Translational Gtpase), domain 3"/>
    <property type="match status" value="1"/>
</dbReference>
<dbReference type="InterPro" id="IPR048876">
    <property type="entry name" value="BipA_C"/>
</dbReference>